<evidence type="ECO:0000256" key="1">
    <source>
        <dbReference type="SAM" id="Coils"/>
    </source>
</evidence>
<keyword evidence="2" id="KW-1185">Reference proteome</keyword>
<protein>
    <submittedName>
        <fullName evidence="3">Uncharacterized protein</fullName>
    </submittedName>
</protein>
<proteinExistence type="predicted"/>
<dbReference type="Proteomes" id="UP001652660">
    <property type="component" value="Chromosome 6e"/>
</dbReference>
<reference evidence="3" key="1">
    <citation type="submission" date="2025-08" db="UniProtKB">
        <authorList>
            <consortium name="RefSeq"/>
        </authorList>
    </citation>
    <scope>IDENTIFICATION</scope>
    <source>
        <tissue evidence="3">Leaves</tissue>
    </source>
</reference>
<dbReference type="PANTHER" id="PTHR38377">
    <property type="entry name" value="THREONINE-TRNA LIGASE 2"/>
    <property type="match status" value="1"/>
</dbReference>
<dbReference type="GeneID" id="113694880"/>
<sequence length="102" mass="11633">MAESNLPEILKPFYQRAAEAEARLERLEAAIASDRNAGNDELLNKVRELQSKLENVKAEQALEREKAQKELKQLNAENAKLQYRVTHLVRAVKDADCMLQSK</sequence>
<keyword evidence="1" id="KW-0175">Coiled coil</keyword>
<accession>A0ABM4UWD5</accession>
<gene>
    <name evidence="3" type="primary">LOC113694880</name>
</gene>
<dbReference type="PANTHER" id="PTHR38377:SF1">
    <property type="entry name" value="THREONINE-TRNA LIGASE 2"/>
    <property type="match status" value="1"/>
</dbReference>
<name>A0ABM4UWD5_COFAR</name>
<feature type="coiled-coil region" evidence="1">
    <location>
        <begin position="10"/>
        <end position="91"/>
    </location>
</feature>
<dbReference type="RefSeq" id="XP_071911578.1">
    <property type="nucleotide sequence ID" value="XM_072055477.1"/>
</dbReference>
<evidence type="ECO:0000313" key="2">
    <source>
        <dbReference type="Proteomes" id="UP001652660"/>
    </source>
</evidence>
<evidence type="ECO:0000313" key="3">
    <source>
        <dbReference type="RefSeq" id="XP_071911578.1"/>
    </source>
</evidence>
<organism evidence="2 3">
    <name type="scientific">Coffea arabica</name>
    <name type="common">Arabian coffee</name>
    <dbReference type="NCBI Taxonomy" id="13443"/>
    <lineage>
        <taxon>Eukaryota</taxon>
        <taxon>Viridiplantae</taxon>
        <taxon>Streptophyta</taxon>
        <taxon>Embryophyta</taxon>
        <taxon>Tracheophyta</taxon>
        <taxon>Spermatophyta</taxon>
        <taxon>Magnoliopsida</taxon>
        <taxon>eudicotyledons</taxon>
        <taxon>Gunneridae</taxon>
        <taxon>Pentapetalae</taxon>
        <taxon>asterids</taxon>
        <taxon>lamiids</taxon>
        <taxon>Gentianales</taxon>
        <taxon>Rubiaceae</taxon>
        <taxon>Ixoroideae</taxon>
        <taxon>Gardenieae complex</taxon>
        <taxon>Bertiereae - Coffeeae clade</taxon>
        <taxon>Coffeeae</taxon>
        <taxon>Coffea</taxon>
    </lineage>
</organism>